<feature type="compositionally biased region" description="Basic and acidic residues" evidence="1">
    <location>
        <begin position="328"/>
        <end position="342"/>
    </location>
</feature>
<protein>
    <submittedName>
        <fullName evidence="2">Uncharacterized protein</fullName>
    </submittedName>
</protein>
<evidence type="ECO:0000256" key="1">
    <source>
        <dbReference type="SAM" id="MobiDB-lite"/>
    </source>
</evidence>
<keyword evidence="3" id="KW-1185">Reference proteome</keyword>
<reference evidence="2 3" key="1">
    <citation type="submission" date="2023-02" db="EMBL/GenBank/DDBJ databases">
        <title>LHISI_Scaffold_Assembly.</title>
        <authorList>
            <person name="Stuart O.P."/>
            <person name="Cleave R."/>
            <person name="Magrath M.J.L."/>
            <person name="Mikheyev A.S."/>
        </authorList>
    </citation>
    <scope>NUCLEOTIDE SEQUENCE [LARGE SCALE GENOMIC DNA]</scope>
    <source>
        <strain evidence="2">Daus_M_001</strain>
        <tissue evidence="2">Leg muscle</tissue>
    </source>
</reference>
<dbReference type="Proteomes" id="UP001159363">
    <property type="component" value="Chromosome 14"/>
</dbReference>
<feature type="compositionally biased region" description="Basic and acidic residues" evidence="1">
    <location>
        <begin position="1"/>
        <end position="20"/>
    </location>
</feature>
<gene>
    <name evidence="2" type="ORF">PR048_031135</name>
</gene>
<accession>A0ABQ9G4E0</accession>
<proteinExistence type="predicted"/>
<sequence>MEQRRNEMGGLKREIAEKTRRPAASSGTDSHLRKFGSDPAGNRTPVHPGERRQLSFLHWLLTKRDATPLLTELHVIRAHNWEVFIYWRRTTQGVSSQVWSNGKPTAKIDVKHVYTEVNFAIGSQFIIHALDDSEPVGDLQRNKWRVPYCQGYYAVVRRQQCSPIGLTRPEPRPQSCRTSLGRIGSPGEGSSVAAKIHCSTYGMVARGMATNPRGYVLHTLVESMPDRMAAVIAARDITDRYTTADELRNRAAGRGERWKSSAGAPAILIVSEQTDLGRRTALSAPGIEHARQGGRKRTASAMTEGWSWWRGEPMRKPTKQETITSGRMGRDHPADHTLDKSHPSFPTKPPLVLFHEMLSGEATYSIRSLPFLKQILSFRFIILCRAKCHRNRIVYVFHRKFIFDQLERSEAHGPVIFAVSNWFVNRGISYSRFLSIGYQLVRHAQEKFEPVAELQENKDRIPYFLLQGLHLGSIQEYMNTAIPRPNCFSRKDSCSSYNSSLLLQLVSLLKLLAACMWEKTSTNRLGHQKTLAQSSPPTVAADNQCTVDISISVHKTVESSLQGRTSKENGAAVAERLDCSLPNNANGVQSPAGSLRISAGGNRAVRCRRSAGFLRGLPFPPPLHPYAAPYLPHFTHVGSQAR</sequence>
<name>A0ABQ9G4E0_9NEOP</name>
<evidence type="ECO:0000313" key="3">
    <source>
        <dbReference type="Proteomes" id="UP001159363"/>
    </source>
</evidence>
<evidence type="ECO:0000313" key="2">
    <source>
        <dbReference type="EMBL" id="KAJ8867334.1"/>
    </source>
</evidence>
<dbReference type="EMBL" id="JARBHB010000015">
    <property type="protein sequence ID" value="KAJ8867334.1"/>
    <property type="molecule type" value="Genomic_DNA"/>
</dbReference>
<feature type="region of interest" description="Disordered" evidence="1">
    <location>
        <begin position="1"/>
        <end position="48"/>
    </location>
</feature>
<feature type="region of interest" description="Disordered" evidence="1">
    <location>
        <begin position="317"/>
        <end position="343"/>
    </location>
</feature>
<comment type="caution">
    <text evidence="2">The sequence shown here is derived from an EMBL/GenBank/DDBJ whole genome shotgun (WGS) entry which is preliminary data.</text>
</comment>
<organism evidence="2 3">
    <name type="scientific">Dryococelus australis</name>
    <dbReference type="NCBI Taxonomy" id="614101"/>
    <lineage>
        <taxon>Eukaryota</taxon>
        <taxon>Metazoa</taxon>
        <taxon>Ecdysozoa</taxon>
        <taxon>Arthropoda</taxon>
        <taxon>Hexapoda</taxon>
        <taxon>Insecta</taxon>
        <taxon>Pterygota</taxon>
        <taxon>Neoptera</taxon>
        <taxon>Polyneoptera</taxon>
        <taxon>Phasmatodea</taxon>
        <taxon>Verophasmatodea</taxon>
        <taxon>Anareolatae</taxon>
        <taxon>Phasmatidae</taxon>
        <taxon>Eurycanthinae</taxon>
        <taxon>Dryococelus</taxon>
    </lineage>
</organism>
<feature type="region of interest" description="Disordered" evidence="1">
    <location>
        <begin position="164"/>
        <end position="188"/>
    </location>
</feature>